<proteinExistence type="predicted"/>
<gene>
    <name evidence="2" type="ORF">AVEN_54408_1</name>
</gene>
<evidence type="ECO:0000313" key="3">
    <source>
        <dbReference type="Proteomes" id="UP000499080"/>
    </source>
</evidence>
<evidence type="ECO:0000256" key="1">
    <source>
        <dbReference type="SAM" id="MobiDB-lite"/>
    </source>
</evidence>
<evidence type="ECO:0000313" key="2">
    <source>
        <dbReference type="EMBL" id="GBM13399.1"/>
    </source>
</evidence>
<sequence length="111" mass="12729">MYHTNTPSSNPVLASESTLNDRPPRLHRALWPRIIAHYERLMRRSLVLSGYDPSSESHTTITIPTREARTRLLIRRLLIRELAVPPGGTLSGYKVTEETDFKLFSSDNEKQ</sequence>
<dbReference type="EMBL" id="BGPR01000327">
    <property type="protein sequence ID" value="GBM13399.1"/>
    <property type="molecule type" value="Genomic_DNA"/>
</dbReference>
<reference evidence="2 3" key="1">
    <citation type="journal article" date="2019" name="Sci. Rep.">
        <title>Orb-weaving spider Araneus ventricosus genome elucidates the spidroin gene catalogue.</title>
        <authorList>
            <person name="Kono N."/>
            <person name="Nakamura H."/>
            <person name="Ohtoshi R."/>
            <person name="Moran D.A.P."/>
            <person name="Shinohara A."/>
            <person name="Yoshida Y."/>
            <person name="Fujiwara M."/>
            <person name="Mori M."/>
            <person name="Tomita M."/>
            <person name="Arakawa K."/>
        </authorList>
    </citation>
    <scope>NUCLEOTIDE SEQUENCE [LARGE SCALE GENOMIC DNA]</scope>
</reference>
<feature type="compositionally biased region" description="Polar residues" evidence="1">
    <location>
        <begin position="1"/>
        <end position="20"/>
    </location>
</feature>
<dbReference type="AlphaFoldDB" id="A0A4Y2DAY5"/>
<keyword evidence="3" id="KW-1185">Reference proteome</keyword>
<dbReference type="Proteomes" id="UP000499080">
    <property type="component" value="Unassembled WGS sequence"/>
</dbReference>
<comment type="caution">
    <text evidence="2">The sequence shown here is derived from an EMBL/GenBank/DDBJ whole genome shotgun (WGS) entry which is preliminary data.</text>
</comment>
<protein>
    <submittedName>
        <fullName evidence="2">Uncharacterized protein</fullName>
    </submittedName>
</protein>
<accession>A0A4Y2DAY5</accession>
<feature type="region of interest" description="Disordered" evidence="1">
    <location>
        <begin position="1"/>
        <end position="23"/>
    </location>
</feature>
<organism evidence="2 3">
    <name type="scientific">Araneus ventricosus</name>
    <name type="common">Orbweaver spider</name>
    <name type="synonym">Epeira ventricosa</name>
    <dbReference type="NCBI Taxonomy" id="182803"/>
    <lineage>
        <taxon>Eukaryota</taxon>
        <taxon>Metazoa</taxon>
        <taxon>Ecdysozoa</taxon>
        <taxon>Arthropoda</taxon>
        <taxon>Chelicerata</taxon>
        <taxon>Arachnida</taxon>
        <taxon>Araneae</taxon>
        <taxon>Araneomorphae</taxon>
        <taxon>Entelegynae</taxon>
        <taxon>Araneoidea</taxon>
        <taxon>Araneidae</taxon>
        <taxon>Araneus</taxon>
    </lineage>
</organism>
<name>A0A4Y2DAY5_ARAVE</name>